<protein>
    <submittedName>
        <fullName evidence="1">Uncharacterized protein</fullName>
    </submittedName>
</protein>
<accession>A0A2T4AR59</accession>
<reference evidence="1 2" key="1">
    <citation type="submission" date="2016-07" db="EMBL/GenBank/DDBJ databases">
        <title>Multiple horizontal gene transfer events from other fungi enriched the ability of initially mycotrophic Trichoderma (Ascomycota) to feed on dead plant biomass.</title>
        <authorList>
            <consortium name="DOE Joint Genome Institute"/>
            <person name="Aerts A."/>
            <person name="Atanasova L."/>
            <person name="Chenthamara K."/>
            <person name="Zhang J."/>
            <person name="Grujic M."/>
            <person name="Henrissat B."/>
            <person name="Kuo A."/>
            <person name="Salamov A."/>
            <person name="Lipzen A."/>
            <person name="Labutti K."/>
            <person name="Barry K."/>
            <person name="Miao Y."/>
            <person name="Rahimi M.J."/>
            <person name="Shen Q."/>
            <person name="Grigoriev I.V."/>
            <person name="Kubicek C.P."/>
            <person name="Druzhinina I.S."/>
        </authorList>
    </citation>
    <scope>NUCLEOTIDE SEQUENCE [LARGE SCALE GENOMIC DNA]</scope>
    <source>
        <strain evidence="1 2">CBS 226.95</strain>
    </source>
</reference>
<feature type="non-terminal residue" evidence="1">
    <location>
        <position position="1"/>
    </location>
</feature>
<organism evidence="1 2">
    <name type="scientific">Trichoderma harzianum CBS 226.95</name>
    <dbReference type="NCBI Taxonomy" id="983964"/>
    <lineage>
        <taxon>Eukaryota</taxon>
        <taxon>Fungi</taxon>
        <taxon>Dikarya</taxon>
        <taxon>Ascomycota</taxon>
        <taxon>Pezizomycotina</taxon>
        <taxon>Sordariomycetes</taxon>
        <taxon>Hypocreomycetidae</taxon>
        <taxon>Hypocreales</taxon>
        <taxon>Hypocreaceae</taxon>
        <taxon>Trichoderma</taxon>
    </lineage>
</organism>
<evidence type="ECO:0000313" key="1">
    <source>
        <dbReference type="EMBL" id="PTB59561.1"/>
    </source>
</evidence>
<keyword evidence="2" id="KW-1185">Reference proteome</keyword>
<proteinExistence type="predicted"/>
<name>A0A2T4AR59_TRIHA</name>
<evidence type="ECO:0000313" key="2">
    <source>
        <dbReference type="Proteomes" id="UP000241690"/>
    </source>
</evidence>
<dbReference type="RefSeq" id="XP_024779238.1">
    <property type="nucleotide sequence ID" value="XM_024922353.1"/>
</dbReference>
<dbReference type="EMBL" id="KZ679676">
    <property type="protein sequence ID" value="PTB59561.1"/>
    <property type="molecule type" value="Genomic_DNA"/>
</dbReference>
<dbReference type="Proteomes" id="UP000241690">
    <property type="component" value="Unassembled WGS sequence"/>
</dbReference>
<dbReference type="AlphaFoldDB" id="A0A2T4AR59"/>
<sequence length="97" mass="11055">EEKTQVAGLYFTSQSAELPYLNVFASTVNSKCSCCANVASCHFNMLLFRPQSSRLNHDRPQPRVSDFSMTTDGIIRRRLFPPSPIAHFSRQRVPTEY</sequence>
<gene>
    <name evidence="1" type="ORF">M431DRAFT_75568</name>
</gene>
<dbReference type="GeneID" id="36630936"/>